<evidence type="ECO:0000313" key="11">
    <source>
        <dbReference type="EMBL" id="MBJ7315631.1"/>
    </source>
</evidence>
<dbReference type="InterPro" id="IPR005467">
    <property type="entry name" value="His_kinase_dom"/>
</dbReference>
<evidence type="ECO:0000259" key="9">
    <source>
        <dbReference type="PROSITE" id="PS50109"/>
    </source>
</evidence>
<dbReference type="GO" id="GO:0005524">
    <property type="term" value="F:ATP binding"/>
    <property type="evidence" value="ECO:0007669"/>
    <property type="project" value="UniProtKB-KW"/>
</dbReference>
<evidence type="ECO:0000313" key="10">
    <source>
        <dbReference type="EMBL" id="MBJ7266708.1"/>
    </source>
</evidence>
<gene>
    <name evidence="10" type="ORF">JHC10_07080</name>
    <name evidence="11" type="ORF">JHC11_06460</name>
</gene>
<evidence type="ECO:0000313" key="12">
    <source>
        <dbReference type="Proteomes" id="UP000621390"/>
    </source>
</evidence>
<evidence type="ECO:0000256" key="1">
    <source>
        <dbReference type="ARBA" id="ARBA00000085"/>
    </source>
</evidence>
<evidence type="ECO:0000313" key="13">
    <source>
        <dbReference type="Proteomes" id="UP000655994"/>
    </source>
</evidence>
<sequence length="472" mass="52583">MQSLSSHTKHNRWLAIAMIAVAVGGLLVAFWFSAGETLQRNQALMGKACKNAQLAVDSLYPESESPQQQVTNPDLMHQALDEALTNVDGVKGGFWHTAQGFIGFSLPTNGGDVTDVGIRNDDIPIVRSAVQRSLEQQRDIVSVQSNEQLATVVAACPEKNHYNLGIWLKKHVQFVPPNFTLIVNALFVVLAVIGGVLIVRESVFNRNWHSERDRIVAQAEDSSQAVSVTTEIPEIQPLLMLLYQARQQIQSKERELSQQMNKVIMANQKTLIGRIARSMTALAMTELEEIKRKLPKANADDIKERVLQLTELFSSFERVTEGAGESKPTSIDAEDFLQELSDYHESTGNVKDITLTAIAEKGLKFEAEHLLLRFALDYLIRHIITFVPANSEIMLQATAEENFVKIAISDESAGIENKNKHLLFHADELAPTQYGIGLKVVRDTLRNQNGDISYEKVDKTSRFNVLIPMTKA</sequence>
<organism evidence="11 12">
    <name type="scientific">Idiomarina abyssalis</name>
    <dbReference type="NCBI Taxonomy" id="86102"/>
    <lineage>
        <taxon>Bacteria</taxon>
        <taxon>Pseudomonadati</taxon>
        <taxon>Pseudomonadota</taxon>
        <taxon>Gammaproteobacteria</taxon>
        <taxon>Alteromonadales</taxon>
        <taxon>Idiomarinaceae</taxon>
        <taxon>Idiomarina</taxon>
    </lineage>
</organism>
<keyword evidence="7" id="KW-0175">Coiled coil</keyword>
<keyword evidence="8" id="KW-1133">Transmembrane helix</keyword>
<dbReference type="RefSeq" id="WP_199494310.1">
    <property type="nucleotide sequence ID" value="NZ_JAEMOO010000007.1"/>
</dbReference>
<keyword evidence="4" id="KW-0547">Nucleotide-binding</keyword>
<dbReference type="InterPro" id="IPR050980">
    <property type="entry name" value="2C_sensor_his_kinase"/>
</dbReference>
<dbReference type="EMBL" id="JAEMOS010000020">
    <property type="protein sequence ID" value="MBJ7266708.1"/>
    <property type="molecule type" value="Genomic_DNA"/>
</dbReference>
<name>A0A8I1KE62_9GAMM</name>
<evidence type="ECO:0000256" key="6">
    <source>
        <dbReference type="ARBA" id="ARBA00022840"/>
    </source>
</evidence>
<dbReference type="GO" id="GO:0004673">
    <property type="term" value="F:protein histidine kinase activity"/>
    <property type="evidence" value="ECO:0007669"/>
    <property type="project" value="UniProtKB-EC"/>
</dbReference>
<keyword evidence="13" id="KW-1185">Reference proteome</keyword>
<keyword evidence="8" id="KW-0472">Membrane</keyword>
<evidence type="ECO:0000256" key="8">
    <source>
        <dbReference type="SAM" id="Phobius"/>
    </source>
</evidence>
<reference evidence="11 13" key="1">
    <citation type="submission" date="2020-09" db="EMBL/GenBank/DDBJ databases">
        <title>Draft Genomes of Bacterial Isolates from North Pond Shallow Sediments.</title>
        <authorList>
            <person name="Kiel Reese B."/>
            <person name="Mullis M."/>
            <person name="Weisend R.E."/>
        </authorList>
    </citation>
    <scope>NUCLEOTIDE SEQUENCE</scope>
    <source>
        <strain evidence="11">KJE-2</strain>
        <strain evidence="10 13">KJE-3</strain>
    </source>
</reference>
<keyword evidence="3" id="KW-0808">Transferase</keyword>
<dbReference type="Proteomes" id="UP000655994">
    <property type="component" value="Unassembled WGS sequence"/>
</dbReference>
<dbReference type="Pfam" id="PF14501">
    <property type="entry name" value="HATPase_c_5"/>
    <property type="match status" value="1"/>
</dbReference>
<accession>A0A8I1KE62</accession>
<dbReference type="InterPro" id="IPR003594">
    <property type="entry name" value="HATPase_dom"/>
</dbReference>
<dbReference type="AlphaFoldDB" id="A0A8I1KE62"/>
<keyword evidence="8" id="KW-0812">Transmembrane</keyword>
<evidence type="ECO:0000256" key="7">
    <source>
        <dbReference type="SAM" id="Coils"/>
    </source>
</evidence>
<evidence type="ECO:0000256" key="3">
    <source>
        <dbReference type="ARBA" id="ARBA00022679"/>
    </source>
</evidence>
<feature type="coiled-coil region" evidence="7">
    <location>
        <begin position="242"/>
        <end position="269"/>
    </location>
</feature>
<feature type="domain" description="Histidine kinase" evidence="9">
    <location>
        <begin position="270"/>
        <end position="471"/>
    </location>
</feature>
<feature type="transmembrane region" description="Helical" evidence="8">
    <location>
        <begin position="179"/>
        <end position="199"/>
    </location>
</feature>
<dbReference type="Gene3D" id="3.30.565.10">
    <property type="entry name" value="Histidine kinase-like ATPase, C-terminal domain"/>
    <property type="match status" value="1"/>
</dbReference>
<dbReference type="InterPro" id="IPR036890">
    <property type="entry name" value="HATPase_C_sf"/>
</dbReference>
<keyword evidence="5 11" id="KW-0418">Kinase</keyword>
<dbReference type="PANTHER" id="PTHR44936:SF10">
    <property type="entry name" value="SENSOR PROTEIN RSTB"/>
    <property type="match status" value="1"/>
</dbReference>
<comment type="catalytic activity">
    <reaction evidence="1">
        <text>ATP + protein L-histidine = ADP + protein N-phospho-L-histidine.</text>
        <dbReference type="EC" id="2.7.13.3"/>
    </reaction>
</comment>
<dbReference type="SMART" id="SM00387">
    <property type="entry name" value="HATPase_c"/>
    <property type="match status" value="1"/>
</dbReference>
<dbReference type="Proteomes" id="UP000621390">
    <property type="component" value="Unassembled WGS sequence"/>
</dbReference>
<feature type="transmembrane region" description="Helical" evidence="8">
    <location>
        <begin position="12"/>
        <end position="32"/>
    </location>
</feature>
<evidence type="ECO:0000256" key="4">
    <source>
        <dbReference type="ARBA" id="ARBA00022741"/>
    </source>
</evidence>
<evidence type="ECO:0000256" key="5">
    <source>
        <dbReference type="ARBA" id="ARBA00022777"/>
    </source>
</evidence>
<dbReference type="SUPFAM" id="SSF55874">
    <property type="entry name" value="ATPase domain of HSP90 chaperone/DNA topoisomerase II/histidine kinase"/>
    <property type="match status" value="1"/>
</dbReference>
<keyword evidence="6" id="KW-0067">ATP-binding</keyword>
<dbReference type="PANTHER" id="PTHR44936">
    <property type="entry name" value="SENSOR PROTEIN CREC"/>
    <property type="match status" value="1"/>
</dbReference>
<proteinExistence type="predicted"/>
<evidence type="ECO:0000256" key="2">
    <source>
        <dbReference type="ARBA" id="ARBA00012438"/>
    </source>
</evidence>
<comment type="caution">
    <text evidence="11">The sequence shown here is derived from an EMBL/GenBank/DDBJ whole genome shotgun (WGS) entry which is preliminary data.</text>
</comment>
<dbReference type="InterPro" id="IPR032834">
    <property type="entry name" value="NatK-like_C"/>
</dbReference>
<dbReference type="EC" id="2.7.13.3" evidence="2"/>
<protein>
    <recommendedName>
        <fullName evidence="2">histidine kinase</fullName>
        <ecNumber evidence="2">2.7.13.3</ecNumber>
    </recommendedName>
</protein>
<dbReference type="EMBL" id="JAEMOP010000002">
    <property type="protein sequence ID" value="MBJ7315631.1"/>
    <property type="molecule type" value="Genomic_DNA"/>
</dbReference>
<dbReference type="PROSITE" id="PS50109">
    <property type="entry name" value="HIS_KIN"/>
    <property type="match status" value="1"/>
</dbReference>